<name>A0A1G7DDG7_9RHOB</name>
<protein>
    <submittedName>
        <fullName evidence="1">EcsC protein family protein</fullName>
    </submittedName>
</protein>
<dbReference type="Proteomes" id="UP000198922">
    <property type="component" value="Unassembled WGS sequence"/>
</dbReference>
<reference evidence="2" key="1">
    <citation type="submission" date="2016-10" db="EMBL/GenBank/DDBJ databases">
        <authorList>
            <person name="Varghese N."/>
            <person name="Submissions S."/>
        </authorList>
    </citation>
    <scope>NUCLEOTIDE SEQUENCE [LARGE SCALE GENOMIC DNA]</scope>
    <source>
        <strain evidence="2">DSM 21424</strain>
    </source>
</reference>
<dbReference type="PANTHER" id="PTHR41260:SF1">
    <property type="entry name" value="PROTEIN ECSC"/>
    <property type="match status" value="1"/>
</dbReference>
<evidence type="ECO:0000313" key="1">
    <source>
        <dbReference type="EMBL" id="SDE49553.1"/>
    </source>
</evidence>
<dbReference type="AlphaFoldDB" id="A0A1G7DDG7"/>
<proteinExistence type="predicted"/>
<accession>A0A1G7DDG7</accession>
<gene>
    <name evidence="1" type="ORF">SAMN04488567_1890</name>
</gene>
<dbReference type="PANTHER" id="PTHR41260">
    <property type="entry name" value="PROTEIN ECSC"/>
    <property type="match status" value="1"/>
</dbReference>
<sequence>MKSRAERTIFPGMSPHRIKEINPEHPPAPLSAEAREQIGALAARQARAGGALMRIINLAGDRVEHGLKLMPPPARKRVEAAARGALARSYDLASRSRGPGAAALEARFGSDRAHRAMATLSGALGGIGGMTTALAELPVATTMIFRAVQGVAAQYGEDPASPETRAECLRVFGAGGPGEGDEGIDTAFLGARLGLSGVAVNRLIAKVAPRFAAVLGQKLAGQAVPILGAAAGAGTNYAFIDYYVEVAHVHFGLRRLARAHGDEQVLDAFHDALARRRMPRRRF</sequence>
<evidence type="ECO:0000313" key="2">
    <source>
        <dbReference type="Proteomes" id="UP000198922"/>
    </source>
</evidence>
<organism evidence="1 2">
    <name type="scientific">Limimaricola pyoseonensis</name>
    <dbReference type="NCBI Taxonomy" id="521013"/>
    <lineage>
        <taxon>Bacteria</taxon>
        <taxon>Pseudomonadati</taxon>
        <taxon>Pseudomonadota</taxon>
        <taxon>Alphaproteobacteria</taxon>
        <taxon>Rhodobacterales</taxon>
        <taxon>Paracoccaceae</taxon>
        <taxon>Limimaricola</taxon>
    </lineage>
</organism>
<dbReference type="STRING" id="521013.SAMN04488567_1890"/>
<dbReference type="InterPro" id="IPR024787">
    <property type="entry name" value="EcsC"/>
</dbReference>
<dbReference type="EMBL" id="FNAT01000002">
    <property type="protein sequence ID" value="SDE49553.1"/>
    <property type="molecule type" value="Genomic_DNA"/>
</dbReference>
<keyword evidence="2" id="KW-1185">Reference proteome</keyword>
<dbReference type="Pfam" id="PF12787">
    <property type="entry name" value="EcsC"/>
    <property type="match status" value="1"/>
</dbReference>